<dbReference type="Proteomes" id="UP000034723">
    <property type="component" value="Chromosome"/>
</dbReference>
<keyword evidence="5" id="KW-1185">Reference proteome</keyword>
<proteinExistence type="predicted"/>
<dbReference type="CDD" id="cd01143">
    <property type="entry name" value="YvrC"/>
    <property type="match status" value="1"/>
</dbReference>
<dbReference type="SUPFAM" id="SSF53807">
    <property type="entry name" value="Helical backbone' metal receptor"/>
    <property type="match status" value="1"/>
</dbReference>
<feature type="compositionally biased region" description="Low complexity" evidence="2">
    <location>
        <begin position="26"/>
        <end position="43"/>
    </location>
</feature>
<dbReference type="InterPro" id="IPR050902">
    <property type="entry name" value="ABC_Transporter_SBP"/>
</dbReference>
<feature type="region of interest" description="Disordered" evidence="2">
    <location>
        <begin position="26"/>
        <end position="51"/>
    </location>
</feature>
<feature type="domain" description="Fe/B12 periplasmic-binding" evidence="3">
    <location>
        <begin position="74"/>
        <end position="332"/>
    </location>
</feature>
<name>A0A0F7IEV8_9EURY</name>
<dbReference type="KEGG" id="gah:GAH_01132"/>
<organism evidence="4 5">
    <name type="scientific">Geoglobus ahangari</name>
    <dbReference type="NCBI Taxonomy" id="113653"/>
    <lineage>
        <taxon>Archaea</taxon>
        <taxon>Methanobacteriati</taxon>
        <taxon>Methanobacteriota</taxon>
        <taxon>Archaeoglobi</taxon>
        <taxon>Archaeoglobales</taxon>
        <taxon>Archaeoglobaceae</taxon>
        <taxon>Geoglobus</taxon>
    </lineage>
</organism>
<dbReference type="InParanoid" id="A0A0F7IEV8"/>
<keyword evidence="1" id="KW-0732">Signal</keyword>
<dbReference type="HOGENOM" id="CLU_038034_2_8_2"/>
<dbReference type="STRING" id="113653.GAH_01132"/>
<dbReference type="Pfam" id="PF01497">
    <property type="entry name" value="Peripla_BP_2"/>
    <property type="match status" value="1"/>
</dbReference>
<dbReference type="RefSeq" id="WP_048096776.1">
    <property type="nucleotide sequence ID" value="NZ_CP011267.1"/>
</dbReference>
<dbReference type="EMBL" id="CP011267">
    <property type="protein sequence ID" value="AKG91553.1"/>
    <property type="molecule type" value="Genomic_DNA"/>
</dbReference>
<sequence>MKKLIIMLVLLAAIALSGCATEKEQAAAPTPTLTPTPEKTPTATPTPTPTPAVERVVVTDDFGHEVVINGTPERIVSLAPSNTEILFAIGAGDRVVGVTDYCNYPPEVVELKNQGKLTSVGGFSTVDVEKVISLDPDLVVASFGNGEEVIEVLRSYGIPVIATNPKDLDDVMKDILMIGRAVGEEQNATKLVEWMEEKIGEVKKKAEGYEERPTVAHILWNDPIYVSGNSTFTDNLIEIAGGVNAFDDIDGWGIVSYEDLVARNPDIIIVNSGTGMGGEGDMLYKWITSEFPDLSAVKNGSVYMIDSDIISRPSYRLVYALENISAWIEDWENR</sequence>
<protein>
    <submittedName>
        <fullName evidence="4">ABC-type Fe3+-hydroxamate transport system, periplasmic component</fullName>
    </submittedName>
</protein>
<evidence type="ECO:0000313" key="4">
    <source>
        <dbReference type="EMBL" id="AKG91553.1"/>
    </source>
</evidence>
<dbReference type="OrthoDB" id="24039at2157"/>
<dbReference type="PATRIC" id="fig|113653.22.peg.1126"/>
<evidence type="ECO:0000256" key="1">
    <source>
        <dbReference type="ARBA" id="ARBA00022729"/>
    </source>
</evidence>
<dbReference type="InterPro" id="IPR054828">
    <property type="entry name" value="Vit_B12_bind_prot"/>
</dbReference>
<dbReference type="PANTHER" id="PTHR30535">
    <property type="entry name" value="VITAMIN B12-BINDING PROTEIN"/>
    <property type="match status" value="1"/>
</dbReference>
<dbReference type="PROSITE" id="PS50983">
    <property type="entry name" value="FE_B12_PBP"/>
    <property type="match status" value="1"/>
</dbReference>
<evidence type="ECO:0000313" key="5">
    <source>
        <dbReference type="Proteomes" id="UP000034723"/>
    </source>
</evidence>
<dbReference type="AlphaFoldDB" id="A0A0F7IEV8"/>
<dbReference type="PROSITE" id="PS51257">
    <property type="entry name" value="PROKAR_LIPOPROTEIN"/>
    <property type="match status" value="1"/>
</dbReference>
<evidence type="ECO:0000256" key="2">
    <source>
        <dbReference type="SAM" id="MobiDB-lite"/>
    </source>
</evidence>
<dbReference type="Gene3D" id="3.40.50.1980">
    <property type="entry name" value="Nitrogenase molybdenum iron protein domain"/>
    <property type="match status" value="2"/>
</dbReference>
<dbReference type="InterPro" id="IPR002491">
    <property type="entry name" value="ABC_transptr_periplasmic_BD"/>
</dbReference>
<dbReference type="PANTHER" id="PTHR30535:SF34">
    <property type="entry name" value="MOLYBDATE-BINDING PROTEIN MOLA"/>
    <property type="match status" value="1"/>
</dbReference>
<accession>A0A0F7IEV8</accession>
<reference evidence="4 5" key="1">
    <citation type="submission" date="2015-04" db="EMBL/GenBank/DDBJ databases">
        <title>The complete genome sequence of the hyperthermophilic, obligate iron-reducing archaeon Geoglobus ahangari strain 234T.</title>
        <authorList>
            <person name="Manzella M.P."/>
            <person name="Holmes D.E."/>
            <person name="Rocheleau J.M."/>
            <person name="Chung A."/>
            <person name="Reguera G."/>
            <person name="Kashefi K."/>
        </authorList>
    </citation>
    <scope>NUCLEOTIDE SEQUENCE [LARGE SCALE GENOMIC DNA]</scope>
    <source>
        <strain evidence="4 5">234</strain>
    </source>
</reference>
<evidence type="ECO:0000259" key="3">
    <source>
        <dbReference type="PROSITE" id="PS50983"/>
    </source>
</evidence>
<gene>
    <name evidence="4" type="ORF">GAH_01132</name>
</gene>
<dbReference type="NCBIfam" id="NF038402">
    <property type="entry name" value="TroA_like"/>
    <property type="match status" value="1"/>
</dbReference>
<dbReference type="GeneID" id="24803706"/>